<dbReference type="SUPFAM" id="SSF52047">
    <property type="entry name" value="RNI-like"/>
    <property type="match status" value="1"/>
</dbReference>
<protein>
    <recommendedName>
        <fullName evidence="3">F-box domain-containing protein</fullName>
    </recommendedName>
</protein>
<reference evidence="1 2" key="1">
    <citation type="journal article" date="2015" name="Genome Biol. Evol.">
        <title>Phylogenomic analyses indicate that early fungi evolved digesting cell walls of algal ancestors of land plants.</title>
        <authorList>
            <person name="Chang Y."/>
            <person name="Wang S."/>
            <person name="Sekimoto S."/>
            <person name="Aerts A.L."/>
            <person name="Choi C."/>
            <person name="Clum A."/>
            <person name="LaButti K.M."/>
            <person name="Lindquist E.A."/>
            <person name="Yee Ngan C."/>
            <person name="Ohm R.A."/>
            <person name="Salamov A.A."/>
            <person name="Grigoriev I.V."/>
            <person name="Spatafora J.W."/>
            <person name="Berbee M.L."/>
        </authorList>
    </citation>
    <scope>NUCLEOTIDE SEQUENCE [LARGE SCALE GENOMIC DNA]</scope>
    <source>
        <strain evidence="1 2">NRRL 28638</strain>
    </source>
</reference>
<gene>
    <name evidence="1" type="ORF">CONCODRAFT_77152</name>
</gene>
<proteinExistence type="predicted"/>
<dbReference type="Gene3D" id="3.80.10.10">
    <property type="entry name" value="Ribonuclease Inhibitor"/>
    <property type="match status" value="1"/>
</dbReference>
<evidence type="ECO:0000313" key="1">
    <source>
        <dbReference type="EMBL" id="KXN73912.1"/>
    </source>
</evidence>
<dbReference type="AlphaFoldDB" id="A0A137PFZ3"/>
<keyword evidence="2" id="KW-1185">Reference proteome</keyword>
<evidence type="ECO:0008006" key="3">
    <source>
        <dbReference type="Google" id="ProtNLM"/>
    </source>
</evidence>
<feature type="non-terminal residue" evidence="1">
    <location>
        <position position="413"/>
    </location>
</feature>
<name>A0A137PFZ3_CONC2</name>
<organism evidence="1 2">
    <name type="scientific">Conidiobolus coronatus (strain ATCC 28846 / CBS 209.66 / NRRL 28638)</name>
    <name type="common">Delacroixia coronata</name>
    <dbReference type="NCBI Taxonomy" id="796925"/>
    <lineage>
        <taxon>Eukaryota</taxon>
        <taxon>Fungi</taxon>
        <taxon>Fungi incertae sedis</taxon>
        <taxon>Zoopagomycota</taxon>
        <taxon>Entomophthoromycotina</taxon>
        <taxon>Entomophthoromycetes</taxon>
        <taxon>Entomophthorales</taxon>
        <taxon>Ancylistaceae</taxon>
        <taxon>Conidiobolus</taxon>
    </lineage>
</organism>
<dbReference type="EMBL" id="KQ964430">
    <property type="protein sequence ID" value="KXN73912.1"/>
    <property type="molecule type" value="Genomic_DNA"/>
</dbReference>
<dbReference type="Proteomes" id="UP000070444">
    <property type="component" value="Unassembled WGS sequence"/>
</dbReference>
<sequence>MSNTNADNRLSPLLINNIIYNISIYLTNSEIKQYRLVCKQWNYTLLKLIGNNIKFNLKPNLTYLIEGRLLSLEVLSKSFILDLRGLGGVIKGFEGEIWVNQEIFQGINDYFGNLRALDLMPPLNCMDKLSECLPILNNLSSLTIRHRYLSQLNNLDQCNYYNLPSNISQISLDYSNSTHLTYFPNLESSQSLESIELIINCTIKTKTELPFNALNNIKLFKTNQIDHKLSIQLLSLLNNLKSLDIQGKCPSQQVINNLSSQNQSLESINFTSHLSFNINSYNFSLFANLKELRLNSKLSYTQLVQISNSCQNLQVLKFKLINFTNPICSLFESQFITLKYLDISECEFNWSVENKWKCSNKLEVLRVSELRDLAVLDWFYNLRVLFIQRINTKHLDYVRAKFGYLKFNWEKVI</sequence>
<evidence type="ECO:0000313" key="2">
    <source>
        <dbReference type="Proteomes" id="UP000070444"/>
    </source>
</evidence>
<dbReference type="InterPro" id="IPR032675">
    <property type="entry name" value="LRR_dom_sf"/>
</dbReference>
<accession>A0A137PFZ3</accession>